<comment type="caution">
    <text evidence="2">The sequence shown here is derived from an EMBL/GenBank/DDBJ whole genome shotgun (WGS) entry which is preliminary data.</text>
</comment>
<evidence type="ECO:0000313" key="3">
    <source>
        <dbReference type="Proteomes" id="UP000031036"/>
    </source>
</evidence>
<evidence type="ECO:0000313" key="2">
    <source>
        <dbReference type="EMBL" id="KHN73887.1"/>
    </source>
</evidence>
<gene>
    <name evidence="2" type="ORF">Tcan_03017</name>
</gene>
<proteinExistence type="predicted"/>
<evidence type="ECO:0000256" key="1">
    <source>
        <dbReference type="SAM" id="MobiDB-lite"/>
    </source>
</evidence>
<reference evidence="2 3" key="1">
    <citation type="submission" date="2014-11" db="EMBL/GenBank/DDBJ databases">
        <title>Genetic blueprint of the zoonotic pathogen Toxocara canis.</title>
        <authorList>
            <person name="Zhu X.-Q."/>
            <person name="Korhonen P.K."/>
            <person name="Cai H."/>
            <person name="Young N.D."/>
            <person name="Nejsum P."/>
            <person name="von Samson-Himmelstjerna G."/>
            <person name="Boag P.R."/>
            <person name="Tan P."/>
            <person name="Li Q."/>
            <person name="Min J."/>
            <person name="Yang Y."/>
            <person name="Wang X."/>
            <person name="Fang X."/>
            <person name="Hall R.S."/>
            <person name="Hofmann A."/>
            <person name="Sternberg P.W."/>
            <person name="Jex A.R."/>
            <person name="Gasser R.B."/>
        </authorList>
    </citation>
    <scope>NUCLEOTIDE SEQUENCE [LARGE SCALE GENOMIC DNA]</scope>
    <source>
        <strain evidence="2">PN_DK_2014</strain>
    </source>
</reference>
<dbReference type="EMBL" id="JPKZ01002993">
    <property type="protein sequence ID" value="KHN73887.1"/>
    <property type="molecule type" value="Genomic_DNA"/>
</dbReference>
<organism evidence="2 3">
    <name type="scientific">Toxocara canis</name>
    <name type="common">Canine roundworm</name>
    <dbReference type="NCBI Taxonomy" id="6265"/>
    <lineage>
        <taxon>Eukaryota</taxon>
        <taxon>Metazoa</taxon>
        <taxon>Ecdysozoa</taxon>
        <taxon>Nematoda</taxon>
        <taxon>Chromadorea</taxon>
        <taxon>Rhabditida</taxon>
        <taxon>Spirurina</taxon>
        <taxon>Ascaridomorpha</taxon>
        <taxon>Ascaridoidea</taxon>
        <taxon>Toxocaridae</taxon>
        <taxon>Toxocara</taxon>
    </lineage>
</organism>
<name>A0A0B2UXR9_TOXCA</name>
<sequence>MLLHEPYPATGALILFVTKRLAIRGTQMLPKRRQLPSVEIEEGEVVDDKQTISSEKTNGAFIVRPGNEQLHRRLSFKQIYFEFDKIPSEKLWEMEEEELRGWLAKALQLYRGVCWHWNRGNVKLNILRELLQREEEEIRRCAKWLEEHGSNESIVLPSQTSFPKASQEKQLSSEVSSRRVLSMSNESPHEVAAVFVPLAQREKLFPNALFNCLPPNLSVPSPLFDVPSRHCLAKLSSAPAPSVDFPLPNFASLPPNMTIPPPSMALPPPHMAVPPPSMAVPPAHMAVPPPNMAVPPPNIAVPPPSIAIPPPSMAIPPPSMAVPPPDIAVLPPEIIFSPSDVGTPPLGLSRLGGSPAPEALDAFAPRDRNYESRQYLLPS</sequence>
<feature type="region of interest" description="Disordered" evidence="1">
    <location>
        <begin position="341"/>
        <end position="379"/>
    </location>
</feature>
<keyword evidence="3" id="KW-1185">Reference proteome</keyword>
<protein>
    <submittedName>
        <fullName evidence="2">Uncharacterized protein</fullName>
    </submittedName>
</protein>
<accession>A0A0B2UXR9</accession>
<dbReference type="AlphaFoldDB" id="A0A0B2UXR9"/>
<dbReference type="Proteomes" id="UP000031036">
    <property type="component" value="Unassembled WGS sequence"/>
</dbReference>